<feature type="domain" description="SGNH hydrolase-type esterase" evidence="1">
    <location>
        <begin position="46"/>
        <end position="274"/>
    </location>
</feature>
<proteinExistence type="predicted"/>
<dbReference type="GO" id="GO:0016788">
    <property type="term" value="F:hydrolase activity, acting on ester bonds"/>
    <property type="evidence" value="ECO:0007669"/>
    <property type="project" value="UniProtKB-ARBA"/>
</dbReference>
<name>A0A5C6D980_9BACT</name>
<gene>
    <name evidence="2" type="ORF">Poly41_60010</name>
</gene>
<protein>
    <recommendedName>
        <fullName evidence="1">SGNH hydrolase-type esterase domain-containing protein</fullName>
    </recommendedName>
</protein>
<dbReference type="Proteomes" id="UP000319143">
    <property type="component" value="Unassembled WGS sequence"/>
</dbReference>
<dbReference type="EMBL" id="SJPV01000015">
    <property type="protein sequence ID" value="TWU31766.1"/>
    <property type="molecule type" value="Genomic_DNA"/>
</dbReference>
<evidence type="ECO:0000313" key="2">
    <source>
        <dbReference type="EMBL" id="TWU31766.1"/>
    </source>
</evidence>
<keyword evidence="3" id="KW-1185">Reference proteome</keyword>
<evidence type="ECO:0000313" key="3">
    <source>
        <dbReference type="Proteomes" id="UP000319143"/>
    </source>
</evidence>
<evidence type="ECO:0000259" key="1">
    <source>
        <dbReference type="Pfam" id="PF13472"/>
    </source>
</evidence>
<organism evidence="2 3">
    <name type="scientific">Novipirellula artificiosorum</name>
    <dbReference type="NCBI Taxonomy" id="2528016"/>
    <lineage>
        <taxon>Bacteria</taxon>
        <taxon>Pseudomonadati</taxon>
        <taxon>Planctomycetota</taxon>
        <taxon>Planctomycetia</taxon>
        <taxon>Pirellulales</taxon>
        <taxon>Pirellulaceae</taxon>
        <taxon>Novipirellula</taxon>
    </lineage>
</organism>
<reference evidence="2 3" key="1">
    <citation type="submission" date="2019-02" db="EMBL/GenBank/DDBJ databases">
        <title>Deep-cultivation of Planctomycetes and their phenomic and genomic characterization uncovers novel biology.</title>
        <authorList>
            <person name="Wiegand S."/>
            <person name="Jogler M."/>
            <person name="Boedeker C."/>
            <person name="Pinto D."/>
            <person name="Vollmers J."/>
            <person name="Rivas-Marin E."/>
            <person name="Kohn T."/>
            <person name="Peeters S.H."/>
            <person name="Heuer A."/>
            <person name="Rast P."/>
            <person name="Oberbeckmann S."/>
            <person name="Bunk B."/>
            <person name="Jeske O."/>
            <person name="Meyerdierks A."/>
            <person name="Storesund J.E."/>
            <person name="Kallscheuer N."/>
            <person name="Luecker S."/>
            <person name="Lage O.M."/>
            <person name="Pohl T."/>
            <person name="Merkel B.J."/>
            <person name="Hornburger P."/>
            <person name="Mueller R.-W."/>
            <person name="Bruemmer F."/>
            <person name="Labrenz M."/>
            <person name="Spormann A.M."/>
            <person name="Op Den Camp H."/>
            <person name="Overmann J."/>
            <person name="Amann R."/>
            <person name="Jetten M.S.M."/>
            <person name="Mascher T."/>
            <person name="Medema M.H."/>
            <person name="Devos D.P."/>
            <person name="Kaster A.-K."/>
            <person name="Ovreas L."/>
            <person name="Rohde M."/>
            <person name="Galperin M.Y."/>
            <person name="Jogler C."/>
        </authorList>
    </citation>
    <scope>NUCLEOTIDE SEQUENCE [LARGE SCALE GENOMIC DNA]</scope>
    <source>
        <strain evidence="2 3">Poly41</strain>
    </source>
</reference>
<dbReference type="Gene3D" id="3.40.50.1110">
    <property type="entry name" value="SGNH hydrolase"/>
    <property type="match status" value="1"/>
</dbReference>
<dbReference type="CDD" id="cd00229">
    <property type="entry name" value="SGNH_hydrolase"/>
    <property type="match status" value="1"/>
</dbReference>
<dbReference type="InterPro" id="IPR013830">
    <property type="entry name" value="SGNH_hydro"/>
</dbReference>
<dbReference type="OrthoDB" id="265515at2"/>
<dbReference type="Pfam" id="PF13472">
    <property type="entry name" value="Lipase_GDSL_2"/>
    <property type="match status" value="1"/>
</dbReference>
<comment type="caution">
    <text evidence="2">The sequence shown here is derived from an EMBL/GenBank/DDBJ whole genome shotgun (WGS) entry which is preliminary data.</text>
</comment>
<dbReference type="SUPFAM" id="SSF52266">
    <property type="entry name" value="SGNH hydrolase"/>
    <property type="match status" value="1"/>
</dbReference>
<dbReference type="AlphaFoldDB" id="A0A5C6D980"/>
<sequence length="291" mass="32460">MTLVGVLGYIEYFLSRPVGAGPAGPALDAIAFTQVWSDQRVQVIGVGDSITAGLGARSTSHTFFNRLLENPNDEFTDMKGVCLSEVLPHLTSENFAISGSESCTHAEVIADTIPVYPDAYGIVLMTTGGNDLIHSYGRSEPRECAMYSATLEQALPWIESFRTRLARMLDELTAKFPKGCEIYLGDIYDPTDGVGDAPSVFLPHWQDGLAIHSRYNDVITEVAAQRDHVHVVPLHQTFLGHGSHCRQFWRSTYDANDPHYWFYTNIEDPNDRGYDAIRRIFLKTIVEKTKL</sequence>
<dbReference type="InterPro" id="IPR036514">
    <property type="entry name" value="SGNH_hydro_sf"/>
</dbReference>
<accession>A0A5C6D980</accession>